<dbReference type="Pfam" id="PF16315">
    <property type="entry name" value="DUF4955"/>
    <property type="match status" value="1"/>
</dbReference>
<sequence length="552" mass="61315">MTKNMVQLMCCLFISACTGIIDESVESEKETLWQNYLKNSSQERVLMDFSHAGVNFSDSAIPELALPIFDVTSYGAVADDGIEDKDAIQRTINAAEKAGGGIVQLPAGRFLVNEMPGQRAGLRVSSSNVILRGSQNDSRQTELFMEHHLEPVVAEQLWTVPAMITFQPANSQALTSNSAKRQYSFHTQIIENSAANSEYVTVLNAEQFQIGDMVTFEMEDPAANNEYLHGKPVRGIWQRINTKGVMVAESHQIKKISGNRLYFMRPTLTRINVDYGWKIGKVPSITNVGIEKISFKGNFNEKFKHHKNYIHDSGFSAVKLIRTSHSWVRNCKFTDVSYAVTVEGGMANSVLLNSIEGNSGHGSFTVSFGTRNLVGLNIDTSSEGQWHGPGASHLSVGNVFWKFYSPTSRGIDAHSVFPRHTLFDAITSHGFGGWGGSYATLPNHLEGLVFWNFTQLGSAVSKGNEDNIDFWNLPESDSEKYGFLTAVNPILVGYRGSATSINENNLLKLESVNQHVTPSSLFEAQLNHRLGTTPDWLIESIEQWQILKNRRH</sequence>
<evidence type="ECO:0000313" key="3">
    <source>
        <dbReference type="Proteomes" id="UP001301442"/>
    </source>
</evidence>
<dbReference type="EMBL" id="CP136600">
    <property type="protein sequence ID" value="WOH36270.1"/>
    <property type="molecule type" value="Genomic_DNA"/>
</dbReference>
<dbReference type="InterPro" id="IPR012334">
    <property type="entry name" value="Pectin_lyas_fold"/>
</dbReference>
<organism evidence="2 3">
    <name type="scientific">Thalassotalea fonticola</name>
    <dbReference type="NCBI Taxonomy" id="3065649"/>
    <lineage>
        <taxon>Bacteria</taxon>
        <taxon>Pseudomonadati</taxon>
        <taxon>Pseudomonadota</taxon>
        <taxon>Gammaproteobacteria</taxon>
        <taxon>Alteromonadales</taxon>
        <taxon>Colwelliaceae</taxon>
        <taxon>Thalassotalea</taxon>
    </lineage>
</organism>
<accession>A0ABZ0GKK2</accession>
<feature type="domain" description="DUF4955" evidence="1">
    <location>
        <begin position="384"/>
        <end position="538"/>
    </location>
</feature>
<dbReference type="PROSITE" id="PS51257">
    <property type="entry name" value="PROKAR_LIPOPROTEIN"/>
    <property type="match status" value="1"/>
</dbReference>
<name>A0ABZ0GKK2_9GAMM</name>
<reference evidence="2 3" key="1">
    <citation type="submission" date="2023-09" db="EMBL/GenBank/DDBJ databases">
        <authorList>
            <person name="Qi X."/>
        </authorList>
    </citation>
    <scope>NUCLEOTIDE SEQUENCE [LARGE SCALE GENOMIC DNA]</scope>
    <source>
        <strain evidence="2 3">S1-1</strain>
    </source>
</reference>
<dbReference type="Gene3D" id="2.160.20.10">
    <property type="entry name" value="Single-stranded right-handed beta-helix, Pectin lyase-like"/>
    <property type="match status" value="1"/>
</dbReference>
<gene>
    <name evidence="2" type="ORF">RI844_12920</name>
</gene>
<dbReference type="SUPFAM" id="SSF51126">
    <property type="entry name" value="Pectin lyase-like"/>
    <property type="match status" value="1"/>
</dbReference>
<proteinExistence type="predicted"/>
<dbReference type="Proteomes" id="UP001301442">
    <property type="component" value="Chromosome"/>
</dbReference>
<evidence type="ECO:0000313" key="2">
    <source>
        <dbReference type="EMBL" id="WOH36270.1"/>
    </source>
</evidence>
<protein>
    <submittedName>
        <fullName evidence="2">DUF4955 domain-containing protein</fullName>
    </submittedName>
</protein>
<dbReference type="InterPro" id="IPR032532">
    <property type="entry name" value="DUF4955"/>
</dbReference>
<evidence type="ECO:0000259" key="1">
    <source>
        <dbReference type="Pfam" id="PF16315"/>
    </source>
</evidence>
<keyword evidence="3" id="KW-1185">Reference proteome</keyword>
<dbReference type="InterPro" id="IPR011050">
    <property type="entry name" value="Pectin_lyase_fold/virulence"/>
</dbReference>
<dbReference type="RefSeq" id="WP_348395084.1">
    <property type="nucleotide sequence ID" value="NZ_CP136600.1"/>
</dbReference>